<feature type="compositionally biased region" description="Basic and acidic residues" evidence="1">
    <location>
        <begin position="49"/>
        <end position="61"/>
    </location>
</feature>
<dbReference type="Proteomes" id="UP000000763">
    <property type="component" value="Chromosome 6"/>
</dbReference>
<dbReference type="AlphaFoldDB" id="Q67V35"/>
<gene>
    <name evidence="2" type="primary">OSJNBa0019I19.16</name>
</gene>
<protein>
    <submittedName>
        <fullName evidence="2">Uncharacterized protein</fullName>
    </submittedName>
</protein>
<reference evidence="3" key="1">
    <citation type="journal article" date="2005" name="Nature">
        <title>The map-based sequence of the rice genome.</title>
        <authorList>
            <consortium name="International rice genome sequencing project (IRGSP)"/>
            <person name="Matsumoto T."/>
            <person name="Wu J."/>
            <person name="Kanamori H."/>
            <person name="Katayose Y."/>
            <person name="Fujisawa M."/>
            <person name="Namiki N."/>
            <person name="Mizuno H."/>
            <person name="Yamamoto K."/>
            <person name="Antonio B.A."/>
            <person name="Baba T."/>
            <person name="Sakata K."/>
            <person name="Nagamura Y."/>
            <person name="Aoki H."/>
            <person name="Arikawa K."/>
            <person name="Arita K."/>
            <person name="Bito T."/>
            <person name="Chiden Y."/>
            <person name="Fujitsuka N."/>
            <person name="Fukunaka R."/>
            <person name="Hamada M."/>
            <person name="Harada C."/>
            <person name="Hayashi A."/>
            <person name="Hijishita S."/>
            <person name="Honda M."/>
            <person name="Hosokawa S."/>
            <person name="Ichikawa Y."/>
            <person name="Idonuma A."/>
            <person name="Iijima M."/>
            <person name="Ikeda M."/>
            <person name="Ikeno M."/>
            <person name="Ito K."/>
            <person name="Ito S."/>
            <person name="Ito T."/>
            <person name="Ito Y."/>
            <person name="Ito Y."/>
            <person name="Iwabuchi A."/>
            <person name="Kamiya K."/>
            <person name="Karasawa W."/>
            <person name="Kurita K."/>
            <person name="Katagiri S."/>
            <person name="Kikuta A."/>
            <person name="Kobayashi H."/>
            <person name="Kobayashi N."/>
            <person name="Machita K."/>
            <person name="Maehara T."/>
            <person name="Masukawa M."/>
            <person name="Mizubayashi T."/>
            <person name="Mukai Y."/>
            <person name="Nagasaki H."/>
            <person name="Nagata Y."/>
            <person name="Naito S."/>
            <person name="Nakashima M."/>
            <person name="Nakama Y."/>
            <person name="Nakamichi Y."/>
            <person name="Nakamura M."/>
            <person name="Meguro A."/>
            <person name="Negishi M."/>
            <person name="Ohta I."/>
            <person name="Ohta T."/>
            <person name="Okamoto M."/>
            <person name="Ono N."/>
            <person name="Saji S."/>
            <person name="Sakaguchi M."/>
            <person name="Sakai K."/>
            <person name="Shibata M."/>
            <person name="Shimokawa T."/>
            <person name="Song J."/>
            <person name="Takazaki Y."/>
            <person name="Terasawa K."/>
            <person name="Tsugane M."/>
            <person name="Tsuji K."/>
            <person name="Ueda S."/>
            <person name="Waki K."/>
            <person name="Yamagata H."/>
            <person name="Yamamoto M."/>
            <person name="Yamamoto S."/>
            <person name="Yamane H."/>
            <person name="Yoshiki S."/>
            <person name="Yoshihara R."/>
            <person name="Yukawa K."/>
            <person name="Zhong H."/>
            <person name="Yano M."/>
            <person name="Yuan Q."/>
            <person name="Ouyang S."/>
            <person name="Liu J."/>
            <person name="Jones K.M."/>
            <person name="Gansberger K."/>
            <person name="Moffat K."/>
            <person name="Hill J."/>
            <person name="Bera J."/>
            <person name="Fadrosh D."/>
            <person name="Jin S."/>
            <person name="Johri S."/>
            <person name="Kim M."/>
            <person name="Overton L."/>
            <person name="Reardon M."/>
            <person name="Tsitrin T."/>
            <person name="Vuong H."/>
            <person name="Weaver B."/>
            <person name="Ciecko A."/>
            <person name="Tallon L."/>
            <person name="Jackson J."/>
            <person name="Pai G."/>
            <person name="Aken S.V."/>
            <person name="Utterback T."/>
            <person name="Reidmuller S."/>
            <person name="Feldblyum T."/>
            <person name="Hsiao J."/>
            <person name="Zismann V."/>
            <person name="Iobst S."/>
            <person name="de Vazeille A.R."/>
            <person name="Buell C.R."/>
            <person name="Ying K."/>
            <person name="Li Y."/>
            <person name="Lu T."/>
            <person name="Huang Y."/>
            <person name="Zhao Q."/>
            <person name="Feng Q."/>
            <person name="Zhang L."/>
            <person name="Zhu J."/>
            <person name="Weng Q."/>
            <person name="Mu J."/>
            <person name="Lu Y."/>
            <person name="Fan D."/>
            <person name="Liu Y."/>
            <person name="Guan J."/>
            <person name="Zhang Y."/>
            <person name="Yu S."/>
            <person name="Liu X."/>
            <person name="Zhang Y."/>
            <person name="Hong G."/>
            <person name="Han B."/>
            <person name="Choisne N."/>
            <person name="Demange N."/>
            <person name="Orjeda G."/>
            <person name="Samain S."/>
            <person name="Cattolico L."/>
            <person name="Pelletier E."/>
            <person name="Couloux A."/>
            <person name="Segurens B."/>
            <person name="Wincker P."/>
            <person name="D'Hont A."/>
            <person name="Scarpelli C."/>
            <person name="Weissenbach J."/>
            <person name="Salanoubat M."/>
            <person name="Quetier F."/>
            <person name="Yu Y."/>
            <person name="Kim H.R."/>
            <person name="Rambo T."/>
            <person name="Currie J."/>
            <person name="Collura K."/>
            <person name="Luo M."/>
            <person name="Yang T."/>
            <person name="Ammiraju J.S.S."/>
            <person name="Engler F."/>
            <person name="Soderlund C."/>
            <person name="Wing R.A."/>
            <person name="Palmer L.E."/>
            <person name="de la Bastide M."/>
            <person name="Spiegel L."/>
            <person name="Nascimento L."/>
            <person name="Zutavern T."/>
            <person name="O'Shaughnessy A."/>
            <person name="Dike S."/>
            <person name="Dedhia N."/>
            <person name="Preston R."/>
            <person name="Balija V."/>
            <person name="McCombie W.R."/>
            <person name="Chow T."/>
            <person name="Chen H."/>
            <person name="Chung M."/>
            <person name="Chen C."/>
            <person name="Shaw J."/>
            <person name="Wu H."/>
            <person name="Hsiao K."/>
            <person name="Chao Y."/>
            <person name="Chu M."/>
            <person name="Cheng C."/>
            <person name="Hour A."/>
            <person name="Lee P."/>
            <person name="Lin S."/>
            <person name="Lin Y."/>
            <person name="Liou J."/>
            <person name="Liu S."/>
            <person name="Hsing Y."/>
            <person name="Raghuvanshi S."/>
            <person name="Mohanty A."/>
            <person name="Bharti A.K."/>
            <person name="Gaur A."/>
            <person name="Gupta V."/>
            <person name="Kumar D."/>
            <person name="Ravi V."/>
            <person name="Vij S."/>
            <person name="Kapur A."/>
            <person name="Khurana P."/>
            <person name="Khurana P."/>
            <person name="Khurana J.P."/>
            <person name="Tyagi A.K."/>
            <person name="Gaikwad K."/>
            <person name="Singh A."/>
            <person name="Dalal V."/>
            <person name="Srivastava S."/>
            <person name="Dixit A."/>
            <person name="Pal A.K."/>
            <person name="Ghazi I.A."/>
            <person name="Yadav M."/>
            <person name="Pandit A."/>
            <person name="Bhargava A."/>
            <person name="Sureshbabu K."/>
            <person name="Batra K."/>
            <person name="Sharma T.R."/>
            <person name="Mohapatra T."/>
            <person name="Singh N.K."/>
            <person name="Messing J."/>
            <person name="Nelson A.B."/>
            <person name="Fuks G."/>
            <person name="Kavchok S."/>
            <person name="Keizer G."/>
            <person name="Linton E."/>
            <person name="Llaca V."/>
            <person name="Song R."/>
            <person name="Tanyolac B."/>
            <person name="Young S."/>
            <person name="Ho-Il K."/>
            <person name="Hahn J.H."/>
            <person name="Sangsakoo G."/>
            <person name="Vanavichit A."/>
            <person name="de Mattos Luiz.A.T."/>
            <person name="Zimmer P.D."/>
            <person name="Malone G."/>
            <person name="Dellagostin O."/>
            <person name="de Oliveira A.C."/>
            <person name="Bevan M."/>
            <person name="Bancroft I."/>
            <person name="Minx P."/>
            <person name="Cordum H."/>
            <person name="Wilson R."/>
            <person name="Cheng Z."/>
            <person name="Jin W."/>
            <person name="Jiang J."/>
            <person name="Leong S.A."/>
            <person name="Iwama H."/>
            <person name="Gojobori T."/>
            <person name="Itoh T."/>
            <person name="Niimura Y."/>
            <person name="Fujii Y."/>
            <person name="Habara T."/>
            <person name="Sakai H."/>
            <person name="Sato Y."/>
            <person name="Wilson G."/>
            <person name="Kumar K."/>
            <person name="McCouch S."/>
            <person name="Juretic N."/>
            <person name="Hoen D."/>
            <person name="Wright S."/>
            <person name="Bruskiewich R."/>
            <person name="Bureau T."/>
            <person name="Miyao A."/>
            <person name="Hirochika H."/>
            <person name="Nishikawa T."/>
            <person name="Kadowaki K."/>
            <person name="Sugiura M."/>
            <person name="Burr B."/>
            <person name="Sasaki T."/>
        </authorList>
    </citation>
    <scope>NUCLEOTIDE SEQUENCE [LARGE SCALE GENOMIC DNA]</scope>
    <source>
        <strain evidence="3">cv. Nipponbare</strain>
    </source>
</reference>
<evidence type="ECO:0000313" key="3">
    <source>
        <dbReference type="Proteomes" id="UP000000763"/>
    </source>
</evidence>
<proteinExistence type="predicted"/>
<organism evidence="2 3">
    <name type="scientific">Oryza sativa subsp. japonica</name>
    <name type="common">Rice</name>
    <dbReference type="NCBI Taxonomy" id="39947"/>
    <lineage>
        <taxon>Eukaryota</taxon>
        <taxon>Viridiplantae</taxon>
        <taxon>Streptophyta</taxon>
        <taxon>Embryophyta</taxon>
        <taxon>Tracheophyta</taxon>
        <taxon>Spermatophyta</taxon>
        <taxon>Magnoliopsida</taxon>
        <taxon>Liliopsida</taxon>
        <taxon>Poales</taxon>
        <taxon>Poaceae</taxon>
        <taxon>BOP clade</taxon>
        <taxon>Oryzoideae</taxon>
        <taxon>Oryzeae</taxon>
        <taxon>Oryzinae</taxon>
        <taxon>Oryza</taxon>
        <taxon>Oryza sativa</taxon>
    </lineage>
</organism>
<evidence type="ECO:0000313" key="2">
    <source>
        <dbReference type="EMBL" id="BAD37984.1"/>
    </source>
</evidence>
<name>Q67V35_ORYSJ</name>
<feature type="compositionally biased region" description="Polar residues" evidence="1">
    <location>
        <begin position="65"/>
        <end position="85"/>
    </location>
</feature>
<accession>Q67V35</accession>
<reference evidence="3" key="2">
    <citation type="journal article" date="2008" name="Nucleic Acids Res.">
        <title>The rice annotation project database (RAP-DB): 2008 update.</title>
        <authorList>
            <consortium name="The rice annotation project (RAP)"/>
        </authorList>
    </citation>
    <scope>GENOME REANNOTATION</scope>
    <source>
        <strain evidence="3">cv. Nipponbare</strain>
    </source>
</reference>
<dbReference type="EMBL" id="AP005386">
    <property type="protein sequence ID" value="BAD37984.1"/>
    <property type="molecule type" value="Genomic_DNA"/>
</dbReference>
<sequence>MAKSSTRTRSHPEKLLCPTQAVIDKRHLINGIPERAEGNCNKEKKKKIQLIDRRTYRDSGRVKFSSASRQQQQHMPATLQNSQHI</sequence>
<feature type="region of interest" description="Disordered" evidence="1">
    <location>
        <begin position="43"/>
        <end position="85"/>
    </location>
</feature>
<evidence type="ECO:0000256" key="1">
    <source>
        <dbReference type="SAM" id="MobiDB-lite"/>
    </source>
</evidence>